<reference evidence="2 3" key="1">
    <citation type="submission" date="2021-06" db="EMBL/GenBank/DDBJ databases">
        <authorList>
            <person name="Palmer J.M."/>
        </authorList>
    </citation>
    <scope>NUCLEOTIDE SEQUENCE [LARGE SCALE GENOMIC DNA]</scope>
    <source>
        <strain evidence="2 3">AS_MEX2019</strain>
        <tissue evidence="2">Muscle</tissue>
    </source>
</reference>
<keyword evidence="1" id="KW-1133">Transmembrane helix</keyword>
<gene>
    <name evidence="2" type="ORF">AMECASPLE_037884</name>
</gene>
<dbReference type="EMBL" id="JAHRIP010053675">
    <property type="protein sequence ID" value="MEQ2301606.1"/>
    <property type="molecule type" value="Genomic_DNA"/>
</dbReference>
<evidence type="ECO:0000313" key="2">
    <source>
        <dbReference type="EMBL" id="MEQ2301606.1"/>
    </source>
</evidence>
<organism evidence="2 3">
    <name type="scientific">Ameca splendens</name>
    <dbReference type="NCBI Taxonomy" id="208324"/>
    <lineage>
        <taxon>Eukaryota</taxon>
        <taxon>Metazoa</taxon>
        <taxon>Chordata</taxon>
        <taxon>Craniata</taxon>
        <taxon>Vertebrata</taxon>
        <taxon>Euteleostomi</taxon>
        <taxon>Actinopterygii</taxon>
        <taxon>Neopterygii</taxon>
        <taxon>Teleostei</taxon>
        <taxon>Neoteleostei</taxon>
        <taxon>Acanthomorphata</taxon>
        <taxon>Ovalentaria</taxon>
        <taxon>Atherinomorphae</taxon>
        <taxon>Cyprinodontiformes</taxon>
        <taxon>Goodeidae</taxon>
        <taxon>Ameca</taxon>
    </lineage>
</organism>
<evidence type="ECO:0000256" key="1">
    <source>
        <dbReference type="SAM" id="Phobius"/>
    </source>
</evidence>
<name>A0ABV0Z7P9_9TELE</name>
<keyword evidence="1" id="KW-0812">Transmembrane</keyword>
<keyword evidence="3" id="KW-1185">Reference proteome</keyword>
<evidence type="ECO:0000313" key="3">
    <source>
        <dbReference type="Proteomes" id="UP001469553"/>
    </source>
</evidence>
<feature type="transmembrane region" description="Helical" evidence="1">
    <location>
        <begin position="6"/>
        <end position="29"/>
    </location>
</feature>
<protein>
    <submittedName>
        <fullName evidence="2">Uncharacterized protein</fullName>
    </submittedName>
</protein>
<keyword evidence="1" id="KW-0472">Membrane</keyword>
<proteinExistence type="predicted"/>
<dbReference type="Proteomes" id="UP001469553">
    <property type="component" value="Unassembled WGS sequence"/>
</dbReference>
<accession>A0ABV0Z7P9</accession>
<comment type="caution">
    <text evidence="2">The sequence shown here is derived from an EMBL/GenBank/DDBJ whole genome shotgun (WGS) entry which is preliminary data.</text>
</comment>
<sequence>MSCILILSPLSPLCLLPMLIYLFHLYPLLSHVWHRHPQSPLSALCLPPLLIYLKLPPQSLLHTIDHQLQLTQLSCHLSFQRLSSQDRAGEERATAY</sequence>